<keyword evidence="1" id="KW-0472">Membrane</keyword>
<gene>
    <name evidence="2" type="ORF">CSC94_19155</name>
</gene>
<protein>
    <submittedName>
        <fullName evidence="2">Uncharacterized protein</fullName>
    </submittedName>
</protein>
<reference evidence="2 3" key="1">
    <citation type="submission" date="2017-10" db="EMBL/GenBank/DDBJ databases">
        <title>Sedimentibacterium mangrovi gen. nov., sp. nov., a novel member of family Phyllobacteriacea isolated from mangrove sediment.</title>
        <authorList>
            <person name="Liao H."/>
            <person name="Tian Y."/>
        </authorList>
    </citation>
    <scope>NUCLEOTIDE SEQUENCE [LARGE SCALE GENOMIC DNA]</scope>
    <source>
        <strain evidence="2 3">X9-2-2</strain>
    </source>
</reference>
<keyword evidence="1" id="KW-1133">Transmembrane helix</keyword>
<dbReference type="Proteomes" id="UP000221168">
    <property type="component" value="Unassembled WGS sequence"/>
</dbReference>
<feature type="transmembrane region" description="Helical" evidence="1">
    <location>
        <begin position="53"/>
        <end position="72"/>
    </location>
</feature>
<sequence>MDRELADRFEKLQDDLEKAIAERREKLNYRMERGRAVFEAEAVRLHREMRTHLLRYIAGGRLSVALTAPFIYAVIIPLVLLDLFVSLYQAVCFPAYGLQKVRRADYIVFDRYKLAYLNGLEKLNCWYCSYANGLLAYVREIAARTETRWCPIKHARTARGTHPVHAGFADFGDASAYQARKGKVAAGQAKGDPT</sequence>
<evidence type="ECO:0000313" key="2">
    <source>
        <dbReference type="EMBL" id="PHP65511.1"/>
    </source>
</evidence>
<name>A0A2G1QJ81_9HYPH</name>
<accession>A0A2G1QJ81</accession>
<comment type="caution">
    <text evidence="2">The sequence shown here is derived from an EMBL/GenBank/DDBJ whole genome shotgun (WGS) entry which is preliminary data.</text>
</comment>
<keyword evidence="3" id="KW-1185">Reference proteome</keyword>
<organism evidence="2 3">
    <name type="scientific">Zhengella mangrovi</name>
    <dbReference type="NCBI Taxonomy" id="1982044"/>
    <lineage>
        <taxon>Bacteria</taxon>
        <taxon>Pseudomonadati</taxon>
        <taxon>Pseudomonadota</taxon>
        <taxon>Alphaproteobacteria</taxon>
        <taxon>Hyphomicrobiales</taxon>
        <taxon>Notoacmeibacteraceae</taxon>
        <taxon>Zhengella</taxon>
    </lineage>
</organism>
<proteinExistence type="predicted"/>
<dbReference type="AlphaFoldDB" id="A0A2G1QJ81"/>
<evidence type="ECO:0000313" key="3">
    <source>
        <dbReference type="Proteomes" id="UP000221168"/>
    </source>
</evidence>
<evidence type="ECO:0000256" key="1">
    <source>
        <dbReference type="SAM" id="Phobius"/>
    </source>
</evidence>
<keyword evidence="1" id="KW-0812">Transmembrane</keyword>
<dbReference type="EMBL" id="PDVP01000015">
    <property type="protein sequence ID" value="PHP65511.1"/>
    <property type="molecule type" value="Genomic_DNA"/>
</dbReference>
<dbReference type="OrthoDB" id="9795505at2"/>